<organism evidence="10 11">
    <name type="scientific">Candidatus Gottesmanbacteria bacterium RIFCSPHIGHO2_02_FULL_39_11</name>
    <dbReference type="NCBI Taxonomy" id="1798382"/>
    <lineage>
        <taxon>Bacteria</taxon>
        <taxon>Candidatus Gottesmaniibacteriota</taxon>
    </lineage>
</organism>
<dbReference type="GO" id="GO:0009103">
    <property type="term" value="P:lipopolysaccharide biosynthetic process"/>
    <property type="evidence" value="ECO:0007669"/>
    <property type="project" value="UniProtKB-ARBA"/>
</dbReference>
<dbReference type="GO" id="GO:0016763">
    <property type="term" value="F:pentosyltransferase activity"/>
    <property type="evidence" value="ECO:0007669"/>
    <property type="project" value="TreeGrafter"/>
</dbReference>
<keyword evidence="2" id="KW-1003">Cell membrane</keyword>
<evidence type="ECO:0000256" key="8">
    <source>
        <dbReference type="SAM" id="Phobius"/>
    </source>
</evidence>
<feature type="transmembrane region" description="Helical" evidence="8">
    <location>
        <begin position="185"/>
        <end position="205"/>
    </location>
</feature>
<dbReference type="GO" id="GO:0005886">
    <property type="term" value="C:plasma membrane"/>
    <property type="evidence" value="ECO:0007669"/>
    <property type="project" value="UniProtKB-SubCell"/>
</dbReference>
<keyword evidence="6 8" id="KW-1133">Transmembrane helix</keyword>
<reference evidence="10 11" key="1">
    <citation type="journal article" date="2016" name="Nat. Commun.">
        <title>Thousands of microbial genomes shed light on interconnected biogeochemical processes in an aquifer system.</title>
        <authorList>
            <person name="Anantharaman K."/>
            <person name="Brown C.T."/>
            <person name="Hug L.A."/>
            <person name="Sharon I."/>
            <person name="Castelle C.J."/>
            <person name="Probst A.J."/>
            <person name="Thomas B.C."/>
            <person name="Singh A."/>
            <person name="Wilkins M.J."/>
            <person name="Karaoz U."/>
            <person name="Brodie E.L."/>
            <person name="Williams K.H."/>
            <person name="Hubbard S.S."/>
            <person name="Banfield J.F."/>
        </authorList>
    </citation>
    <scope>NUCLEOTIDE SEQUENCE [LARGE SCALE GENOMIC DNA]</scope>
</reference>
<proteinExistence type="predicted"/>
<comment type="subcellular location">
    <subcellularLocation>
        <location evidence="1">Cell membrane</location>
        <topology evidence="1">Multi-pass membrane protein</topology>
    </subcellularLocation>
</comment>
<dbReference type="EMBL" id="MFJL01000003">
    <property type="protein sequence ID" value="OGG17081.1"/>
    <property type="molecule type" value="Genomic_DNA"/>
</dbReference>
<feature type="transmembrane region" description="Helical" evidence="8">
    <location>
        <begin position="94"/>
        <end position="113"/>
    </location>
</feature>
<protein>
    <recommendedName>
        <fullName evidence="9">Glycosyltransferase RgtA/B/C/D-like domain-containing protein</fullName>
    </recommendedName>
</protein>
<evidence type="ECO:0000256" key="2">
    <source>
        <dbReference type="ARBA" id="ARBA00022475"/>
    </source>
</evidence>
<keyword evidence="7 8" id="KW-0472">Membrane</keyword>
<dbReference type="PANTHER" id="PTHR33908:SF11">
    <property type="entry name" value="MEMBRANE PROTEIN"/>
    <property type="match status" value="1"/>
</dbReference>
<dbReference type="Pfam" id="PF13231">
    <property type="entry name" value="PMT_2"/>
    <property type="match status" value="1"/>
</dbReference>
<feature type="transmembrane region" description="Helical" evidence="8">
    <location>
        <begin position="306"/>
        <end position="327"/>
    </location>
</feature>
<accession>A0A1F5ZXB1</accession>
<evidence type="ECO:0000313" key="10">
    <source>
        <dbReference type="EMBL" id="OGG17081.1"/>
    </source>
</evidence>
<comment type="caution">
    <text evidence="10">The sequence shown here is derived from an EMBL/GenBank/DDBJ whole genome shotgun (WGS) entry which is preliminary data.</text>
</comment>
<gene>
    <name evidence="10" type="ORF">A3D77_05690</name>
</gene>
<feature type="transmembrane region" description="Helical" evidence="8">
    <location>
        <begin position="217"/>
        <end position="243"/>
    </location>
</feature>
<feature type="transmembrane region" description="Helical" evidence="8">
    <location>
        <begin position="120"/>
        <end position="141"/>
    </location>
</feature>
<name>A0A1F5ZXB1_9BACT</name>
<keyword evidence="5 8" id="KW-0812">Transmembrane</keyword>
<feature type="transmembrane region" description="Helical" evidence="8">
    <location>
        <begin position="255"/>
        <end position="275"/>
    </location>
</feature>
<evidence type="ECO:0000313" key="11">
    <source>
        <dbReference type="Proteomes" id="UP000176923"/>
    </source>
</evidence>
<evidence type="ECO:0000256" key="7">
    <source>
        <dbReference type="ARBA" id="ARBA00023136"/>
    </source>
</evidence>
<dbReference type="AlphaFoldDB" id="A0A1F5ZXB1"/>
<feature type="transmembrane region" description="Helical" evidence="8">
    <location>
        <begin position="35"/>
        <end position="55"/>
    </location>
</feature>
<feature type="transmembrane region" description="Helical" evidence="8">
    <location>
        <begin position="67"/>
        <end position="88"/>
    </location>
</feature>
<sequence>MVIGVFLALFTSFFQIAHKSFWFDEAFSIHLSSDWQYLLRILWTSEANMWLYYFLLHFWLYLGQSEFIVRSLSALFAVLSIPITYLIGKKLFSKKVGTLASLLMPLNVLFVFYSQEARSYSLLLLLSGLSTLFFLSLINKWKKTDAVFYVLVTALGLYTHLYMGFVILSHAAIFFITQKKKWKMILLFLLPILLALPMAIAPSFHSSQTSWMQQPGFTGLIIVGIILTGDFPPLLAVYAAIFLKLFSRKKTHEELYLWIMIVVPVAAAFIISFIYKPLYQPEYFISSLIPTVLLAAWYLTQFKKRWIKITLLSAIFALSGIRLFGWYTGNSYLHTVIDNRNEEWREATVEISSQYKPGDITIFYTYYGVLPFQLYAGDKIPVFDISSSSYSTSNLIPPQPDLNKIRSLKDIYKRVWFVINHSEDKVEKQQERKAIQKELNKNYTLVKRQEFYKISVEEYISSSP</sequence>
<dbReference type="PANTHER" id="PTHR33908">
    <property type="entry name" value="MANNOSYLTRANSFERASE YKCB-RELATED"/>
    <property type="match status" value="1"/>
</dbReference>
<evidence type="ECO:0000259" key="9">
    <source>
        <dbReference type="Pfam" id="PF13231"/>
    </source>
</evidence>
<keyword evidence="3" id="KW-0328">Glycosyltransferase</keyword>
<feature type="transmembrane region" description="Helical" evidence="8">
    <location>
        <begin position="281"/>
        <end position="299"/>
    </location>
</feature>
<keyword evidence="4" id="KW-0808">Transferase</keyword>
<dbReference type="Proteomes" id="UP000176923">
    <property type="component" value="Unassembled WGS sequence"/>
</dbReference>
<feature type="transmembrane region" description="Helical" evidence="8">
    <location>
        <begin position="147"/>
        <end position="173"/>
    </location>
</feature>
<dbReference type="InterPro" id="IPR050297">
    <property type="entry name" value="LipidA_mod_glycosyltrf_83"/>
</dbReference>
<dbReference type="STRING" id="1798382.A3D77_05690"/>
<evidence type="ECO:0000256" key="3">
    <source>
        <dbReference type="ARBA" id="ARBA00022676"/>
    </source>
</evidence>
<evidence type="ECO:0000256" key="6">
    <source>
        <dbReference type="ARBA" id="ARBA00022989"/>
    </source>
</evidence>
<dbReference type="InterPro" id="IPR038731">
    <property type="entry name" value="RgtA/B/C-like"/>
</dbReference>
<evidence type="ECO:0000256" key="1">
    <source>
        <dbReference type="ARBA" id="ARBA00004651"/>
    </source>
</evidence>
<feature type="domain" description="Glycosyltransferase RgtA/B/C/D-like" evidence="9">
    <location>
        <begin position="52"/>
        <end position="200"/>
    </location>
</feature>
<evidence type="ECO:0000256" key="4">
    <source>
        <dbReference type="ARBA" id="ARBA00022679"/>
    </source>
</evidence>
<evidence type="ECO:0000256" key="5">
    <source>
        <dbReference type="ARBA" id="ARBA00022692"/>
    </source>
</evidence>